<dbReference type="STRING" id="1189325.SAMN04488119_102486"/>
<dbReference type="Proteomes" id="UP000184066">
    <property type="component" value="Unassembled WGS sequence"/>
</dbReference>
<accession>A0A1M7RRY3</accession>
<dbReference type="PANTHER" id="PTHR47017">
    <property type="entry name" value="ACYL-COA"/>
    <property type="match status" value="1"/>
</dbReference>
<dbReference type="InterPro" id="IPR007434">
    <property type="entry name" value="FemAB-like"/>
</dbReference>
<evidence type="ECO:0000313" key="2">
    <source>
        <dbReference type="EMBL" id="SHN48848.1"/>
    </source>
</evidence>
<gene>
    <name evidence="2" type="ORF">SAMN05216200_10132</name>
</gene>
<name>A0A1M7RRY3_9RHOB</name>
<organism evidence="2 3">
    <name type="scientific">Oceanicella actignis</name>
    <dbReference type="NCBI Taxonomy" id="1189325"/>
    <lineage>
        <taxon>Bacteria</taxon>
        <taxon>Pseudomonadati</taxon>
        <taxon>Pseudomonadota</taxon>
        <taxon>Alphaproteobacteria</taxon>
        <taxon>Rhodobacterales</taxon>
        <taxon>Paracoccaceae</taxon>
        <taxon>Oceanicella</taxon>
    </lineage>
</organism>
<evidence type="ECO:0000256" key="1">
    <source>
        <dbReference type="SAM" id="MobiDB-lite"/>
    </source>
</evidence>
<keyword evidence="3" id="KW-1185">Reference proteome</keyword>
<evidence type="ECO:0000313" key="3">
    <source>
        <dbReference type="Proteomes" id="UP000184066"/>
    </source>
</evidence>
<protein>
    <submittedName>
        <fullName evidence="2">Uncharacterized protein</fullName>
    </submittedName>
</protein>
<dbReference type="InterPro" id="IPR016181">
    <property type="entry name" value="Acyl_CoA_acyltransferase"/>
</dbReference>
<dbReference type="OrthoDB" id="9776898at2"/>
<proteinExistence type="predicted"/>
<dbReference type="EMBL" id="FRDL01000001">
    <property type="protein sequence ID" value="SHN48848.1"/>
    <property type="molecule type" value="Genomic_DNA"/>
</dbReference>
<dbReference type="RefSeq" id="WP_072745653.1">
    <property type="nucleotide sequence ID" value="NZ_FOHL01000002.1"/>
</dbReference>
<reference evidence="2 3" key="1">
    <citation type="submission" date="2016-12" db="EMBL/GenBank/DDBJ databases">
        <authorList>
            <person name="Song W.-J."/>
            <person name="Kurnit D.M."/>
        </authorList>
    </citation>
    <scope>NUCLEOTIDE SEQUENCE [LARGE SCALE GENOMIC DNA]</scope>
    <source>
        <strain evidence="2 3">CGMCC 1.10808</strain>
    </source>
</reference>
<dbReference type="AlphaFoldDB" id="A0A1M7RRY3"/>
<dbReference type="Gene3D" id="3.40.630.30">
    <property type="match status" value="1"/>
</dbReference>
<feature type="region of interest" description="Disordered" evidence="1">
    <location>
        <begin position="390"/>
        <end position="409"/>
    </location>
</feature>
<dbReference type="SUPFAM" id="SSF55729">
    <property type="entry name" value="Acyl-CoA N-acyltransferases (Nat)"/>
    <property type="match status" value="1"/>
</dbReference>
<dbReference type="PANTHER" id="PTHR47017:SF1">
    <property type="entry name" value="ACYL-COA"/>
    <property type="match status" value="1"/>
</dbReference>
<dbReference type="Pfam" id="PF04339">
    <property type="entry name" value="FemAB_like"/>
    <property type="match status" value="1"/>
</dbReference>
<sequence>MNAPGEGFVATLVEGVGALPARDWDACAAPEAAAGGRPADPFVTHRFLKALEDSGSVGPGSGWTPAHLTLRPAGRDDAPPLAVMPLYVKSHSFGEYVFDHAWADAYERAGGRYYPKLQSAVPFTPVGGRRLLTGAHAPPGTAAALLRAASRVAARAGMSSLHVTFCTEDEARLAEGLGMLPRMGEQFHWFNRGYGGFDDFLAALSSRKRKQIRRERREGAEGLRIRRLTGEDIRPEHWDAFWRFYQDTGARKWGRPYLTRAFFEEAHAHLRDDILLILAEREGRPIAGALNFIGREALFGRWWGCLERRPFLHFELCYHQAVEAAIEMGLSRVEAGAQGEHKLARGYEPRPTWSAHWIADPGFRAALDDWLAAERTAVAREIAWAGARAPFRKGAPGPATQEDDDDRSA</sequence>